<feature type="domain" description="Type I restriction modification DNA specificity" evidence="4">
    <location>
        <begin position="105"/>
        <end position="280"/>
    </location>
</feature>
<dbReference type="InterPro" id="IPR052021">
    <property type="entry name" value="Type-I_RS_S_subunit"/>
</dbReference>
<dbReference type="InterPro" id="IPR041633">
    <property type="entry name" value="Polbeta"/>
</dbReference>
<dbReference type="PANTHER" id="PTHR30408">
    <property type="entry name" value="TYPE-1 RESTRICTION ENZYME ECOKI SPECIFICITY PROTEIN"/>
    <property type="match status" value="1"/>
</dbReference>
<dbReference type="SUPFAM" id="SSF116734">
    <property type="entry name" value="DNA methylase specificity domain"/>
    <property type="match status" value="2"/>
</dbReference>
<keyword evidence="7" id="KW-1185">Reference proteome</keyword>
<dbReference type="Gene3D" id="3.90.220.20">
    <property type="entry name" value="DNA methylase specificity domains"/>
    <property type="match status" value="2"/>
</dbReference>
<comment type="similarity">
    <text evidence="1">Belongs to the type-I restriction system S methylase family.</text>
</comment>
<dbReference type="AlphaFoldDB" id="A0A562S4I4"/>
<name>A0A562S4I4_9BACT</name>
<evidence type="ECO:0000313" key="6">
    <source>
        <dbReference type="EMBL" id="TWI75576.1"/>
    </source>
</evidence>
<dbReference type="InterPro" id="IPR044946">
    <property type="entry name" value="Restrct_endonuc_typeI_TRD_sf"/>
</dbReference>
<keyword evidence="2" id="KW-0680">Restriction system</keyword>
<evidence type="ECO:0000256" key="2">
    <source>
        <dbReference type="ARBA" id="ARBA00022747"/>
    </source>
</evidence>
<sequence length="502" mass="57443">MKYGLSEKQLEEITAFIAQYPEVKTAVLFGSRALGTFREASDVDIALQGEGVTFALAAKMKFCIEEDSYLPFMFDFVAYPTITNEGLRKHIDWKGVVIFRRGGRDWREYILEDVIDKFIDYRGKTPKKTEAGIPLVTAKIVKYGRILEPNEFIAEKDYDSWMTRGLPEVNDVVLTTEAPLGEVALIKDKKVALAQRIITLRGDKAYLHNPFLKYYLQSETGQYELQSRASGTTVFGIKAAILKKMPVFLPPLPEQKAIASVLSCLDDKIDLLHRQNKTLEAMAETLFRQWFVEEAQEDWEEVLLGEYISVKHGYAFKGTNISTEPTNLILITPGNFRIGGGFKFDKFKYYTSDEFPKDYIFQTGDLIVTMTDLSVNGDTLGYPALVPETSSYNMYLHNQRVGKVLFKKEICKYFLYYLMKTEDYQWFILSGASGTSIRHTSPSSISSYSFRLPPNQKILEFEKFVIESEEKNKNNQNQIFTLKKLRDTLLPKLMGGEVRVEI</sequence>
<dbReference type="Pfam" id="PF18765">
    <property type="entry name" value="Polbeta"/>
    <property type="match status" value="1"/>
</dbReference>
<reference evidence="6 7" key="1">
    <citation type="submission" date="2019-07" db="EMBL/GenBank/DDBJ databases">
        <title>Genome sequencing of 100 strains of the haloalkaliphilic chemolithoautotrophic sulfur-oxidizing bacterium Thioalkalivibrio.</title>
        <authorList>
            <person name="Muyzer G."/>
        </authorList>
    </citation>
    <scope>NUCLEOTIDE SEQUENCE [LARGE SCALE GENOMIC DNA]</scope>
    <source>
        <strain evidence="6 7">ASO4-4</strain>
    </source>
</reference>
<dbReference type="Gene3D" id="3.30.460.10">
    <property type="entry name" value="Beta Polymerase, domain 2"/>
    <property type="match status" value="1"/>
</dbReference>
<gene>
    <name evidence="6" type="ORF">LZ24_00623</name>
</gene>
<accession>A0A562S4I4</accession>
<dbReference type="CDD" id="cd17278">
    <property type="entry name" value="RMtype1_S_LdeBORF1052P-TRD2-CR2"/>
    <property type="match status" value="1"/>
</dbReference>
<dbReference type="EMBL" id="VLLC01000003">
    <property type="protein sequence ID" value="TWI75576.1"/>
    <property type="molecule type" value="Genomic_DNA"/>
</dbReference>
<comment type="caution">
    <text evidence="6">The sequence shown here is derived from an EMBL/GenBank/DDBJ whole genome shotgun (WGS) entry which is preliminary data.</text>
</comment>
<dbReference type="InterPro" id="IPR043519">
    <property type="entry name" value="NT_sf"/>
</dbReference>
<feature type="domain" description="Type I restriction modification DNA specificity" evidence="4">
    <location>
        <begin position="297"/>
        <end position="461"/>
    </location>
</feature>
<dbReference type="CDD" id="cd17246">
    <property type="entry name" value="RMtype1_S_SonII-TRD2-CR2_like"/>
    <property type="match status" value="1"/>
</dbReference>
<keyword evidence="3" id="KW-0238">DNA-binding</keyword>
<organism evidence="6 7">
    <name type="scientific">Desulfobotulus alkaliphilus</name>
    <dbReference type="NCBI Taxonomy" id="622671"/>
    <lineage>
        <taxon>Bacteria</taxon>
        <taxon>Pseudomonadati</taxon>
        <taxon>Thermodesulfobacteriota</taxon>
        <taxon>Desulfobacteria</taxon>
        <taxon>Desulfobacterales</taxon>
        <taxon>Desulfobacteraceae</taxon>
        <taxon>Desulfobotulus</taxon>
    </lineage>
</organism>
<dbReference type="Pfam" id="PF01420">
    <property type="entry name" value="Methylase_S"/>
    <property type="match status" value="2"/>
</dbReference>
<dbReference type="GO" id="GO:0003677">
    <property type="term" value="F:DNA binding"/>
    <property type="evidence" value="ECO:0007669"/>
    <property type="project" value="UniProtKB-KW"/>
</dbReference>
<dbReference type="RefSeq" id="WP_144682227.1">
    <property type="nucleotide sequence ID" value="NZ_VLLC01000003.1"/>
</dbReference>
<protein>
    <submittedName>
        <fullName evidence="6">Type I restriction enzyme S subunit</fullName>
    </submittedName>
</protein>
<dbReference type="InterPro" id="IPR000055">
    <property type="entry name" value="Restrct_endonuc_typeI_TRD"/>
</dbReference>
<dbReference type="Proteomes" id="UP000318307">
    <property type="component" value="Unassembled WGS sequence"/>
</dbReference>
<dbReference type="GO" id="GO:0009307">
    <property type="term" value="P:DNA restriction-modification system"/>
    <property type="evidence" value="ECO:0007669"/>
    <property type="project" value="UniProtKB-KW"/>
</dbReference>
<evidence type="ECO:0000256" key="3">
    <source>
        <dbReference type="ARBA" id="ARBA00023125"/>
    </source>
</evidence>
<proteinExistence type="inferred from homology"/>
<evidence type="ECO:0000313" key="7">
    <source>
        <dbReference type="Proteomes" id="UP000318307"/>
    </source>
</evidence>
<dbReference type="OrthoDB" id="9798929at2"/>
<evidence type="ECO:0000259" key="5">
    <source>
        <dbReference type="Pfam" id="PF18765"/>
    </source>
</evidence>
<evidence type="ECO:0000259" key="4">
    <source>
        <dbReference type="Pfam" id="PF01420"/>
    </source>
</evidence>
<evidence type="ECO:0000256" key="1">
    <source>
        <dbReference type="ARBA" id="ARBA00010923"/>
    </source>
</evidence>
<feature type="domain" description="Polymerase beta nucleotidyltransferase" evidence="5">
    <location>
        <begin position="11"/>
        <end position="101"/>
    </location>
</feature>
<dbReference type="SUPFAM" id="SSF81301">
    <property type="entry name" value="Nucleotidyltransferase"/>
    <property type="match status" value="1"/>
</dbReference>
<dbReference type="CDD" id="cd05403">
    <property type="entry name" value="NT_KNTase_like"/>
    <property type="match status" value="1"/>
</dbReference>
<dbReference type="PANTHER" id="PTHR30408:SF13">
    <property type="entry name" value="TYPE I RESTRICTION ENZYME HINDI SPECIFICITY SUBUNIT"/>
    <property type="match status" value="1"/>
</dbReference>